<gene>
    <name evidence="1" type="ORF">HYN49_11130</name>
</gene>
<protein>
    <submittedName>
        <fullName evidence="1">Uncharacterized protein</fullName>
    </submittedName>
</protein>
<reference evidence="1 2" key="1">
    <citation type="submission" date="2018-05" db="EMBL/GenBank/DDBJ databases">
        <title>Genome sequencing of Flavobacterium sp. HYN0049.</title>
        <authorList>
            <person name="Yi H."/>
            <person name="Baek C."/>
        </authorList>
    </citation>
    <scope>NUCLEOTIDE SEQUENCE [LARGE SCALE GENOMIC DNA]</scope>
    <source>
        <strain evidence="1 2">HYN0049</strain>
    </source>
</reference>
<sequence>MLGPLIPAEKYYGNNVQLATDHLPVGIYLVKAIGNNGNASLKIKKEWFFLAIVSCNTTFLKQPVFIYDNLLNSQFK</sequence>
<dbReference type="AlphaFoldDB" id="A0A2S1SJ45"/>
<keyword evidence="2" id="KW-1185">Reference proteome</keyword>
<dbReference type="Proteomes" id="UP000244937">
    <property type="component" value="Chromosome"/>
</dbReference>
<dbReference type="EMBL" id="CP029187">
    <property type="protein sequence ID" value="AWI26411.1"/>
    <property type="molecule type" value="Genomic_DNA"/>
</dbReference>
<dbReference type="KEGG" id="fpal:HYN49_11130"/>
<evidence type="ECO:0000313" key="1">
    <source>
        <dbReference type="EMBL" id="AWI26411.1"/>
    </source>
</evidence>
<organism evidence="1 2">
    <name type="scientific">Flavobacterium pallidum</name>
    <dbReference type="NCBI Taxonomy" id="2172098"/>
    <lineage>
        <taxon>Bacteria</taxon>
        <taxon>Pseudomonadati</taxon>
        <taxon>Bacteroidota</taxon>
        <taxon>Flavobacteriia</taxon>
        <taxon>Flavobacteriales</taxon>
        <taxon>Flavobacteriaceae</taxon>
        <taxon>Flavobacterium</taxon>
    </lineage>
</organism>
<accession>A0A2S1SJ45</accession>
<proteinExistence type="predicted"/>
<evidence type="ECO:0000313" key="2">
    <source>
        <dbReference type="Proteomes" id="UP000244937"/>
    </source>
</evidence>
<name>A0A2S1SJ45_9FLAO</name>